<dbReference type="RefSeq" id="WP_229162233.1">
    <property type="nucleotide sequence ID" value="NZ_JAJEWP010000006.1"/>
</dbReference>
<dbReference type="EMBL" id="JAJEWP010000006">
    <property type="protein sequence ID" value="MCC2617840.1"/>
    <property type="molecule type" value="Genomic_DNA"/>
</dbReference>
<evidence type="ECO:0000259" key="1">
    <source>
        <dbReference type="PROSITE" id="PS50801"/>
    </source>
</evidence>
<name>A0ABS8GB94_9ALTE</name>
<feature type="domain" description="STAS" evidence="1">
    <location>
        <begin position="12"/>
        <end position="100"/>
    </location>
</feature>
<dbReference type="PROSITE" id="PS50801">
    <property type="entry name" value="STAS"/>
    <property type="match status" value="1"/>
</dbReference>
<dbReference type="Pfam" id="PF13466">
    <property type="entry name" value="STAS_2"/>
    <property type="match status" value="1"/>
</dbReference>
<dbReference type="InterPro" id="IPR052746">
    <property type="entry name" value="MlaB_ABC_Transporter"/>
</dbReference>
<dbReference type="InterPro" id="IPR036513">
    <property type="entry name" value="STAS_dom_sf"/>
</dbReference>
<comment type="caution">
    <text evidence="2">The sequence shown here is derived from an EMBL/GenBank/DDBJ whole genome shotgun (WGS) entry which is preliminary data.</text>
</comment>
<dbReference type="Proteomes" id="UP001520878">
    <property type="component" value="Unassembled WGS sequence"/>
</dbReference>
<dbReference type="Gene3D" id="3.30.750.24">
    <property type="entry name" value="STAS domain"/>
    <property type="match status" value="1"/>
</dbReference>
<dbReference type="CDD" id="cd07043">
    <property type="entry name" value="STAS_anti-anti-sigma_factors"/>
    <property type="match status" value="1"/>
</dbReference>
<organism evidence="2 3">
    <name type="scientific">Fluctibacter halophilus</name>
    <dbReference type="NCBI Taxonomy" id="226011"/>
    <lineage>
        <taxon>Bacteria</taxon>
        <taxon>Pseudomonadati</taxon>
        <taxon>Pseudomonadota</taxon>
        <taxon>Gammaproteobacteria</taxon>
        <taxon>Alteromonadales</taxon>
        <taxon>Alteromonadaceae</taxon>
        <taxon>Fluctibacter</taxon>
    </lineage>
</organism>
<reference evidence="2 3" key="1">
    <citation type="submission" date="2021-10" db="EMBL/GenBank/DDBJ databases">
        <title>Draft genome of Aestuariibacter halophilus JC2043.</title>
        <authorList>
            <person name="Emsley S.A."/>
            <person name="Pfannmuller K.M."/>
            <person name="Ushijima B."/>
            <person name="Saw J.H."/>
            <person name="Videau P."/>
        </authorList>
    </citation>
    <scope>NUCLEOTIDE SEQUENCE [LARGE SCALE GENOMIC DNA]</scope>
    <source>
        <strain evidence="2 3">JC2043</strain>
    </source>
</reference>
<dbReference type="PANTHER" id="PTHR35849:SF1">
    <property type="entry name" value="INTERMEMBRANE PHOSPHOLIPID TRANSPORT SYSTEM BINDING PROTEIN MLAB"/>
    <property type="match status" value="1"/>
</dbReference>
<dbReference type="PANTHER" id="PTHR35849">
    <property type="entry name" value="BLR2341 PROTEIN"/>
    <property type="match status" value="1"/>
</dbReference>
<sequence>MPTQVEALEQGYRISGTLDRETVVGFWPDRVQALSKAQQDGRVVLDLSDLSRVDSAGLAFLLQLVALLKQNDIRIVFKGIPENLANLAKLSDVDTLLPLQ</sequence>
<dbReference type="SUPFAM" id="SSF52091">
    <property type="entry name" value="SpoIIaa-like"/>
    <property type="match status" value="1"/>
</dbReference>
<dbReference type="InterPro" id="IPR058548">
    <property type="entry name" value="MlaB-like_STAS"/>
</dbReference>
<proteinExistence type="predicted"/>
<protein>
    <submittedName>
        <fullName evidence="2">STAS domain-containing protein</fullName>
    </submittedName>
</protein>
<keyword evidence="3" id="KW-1185">Reference proteome</keyword>
<dbReference type="InterPro" id="IPR002645">
    <property type="entry name" value="STAS_dom"/>
</dbReference>
<evidence type="ECO:0000313" key="3">
    <source>
        <dbReference type="Proteomes" id="UP001520878"/>
    </source>
</evidence>
<gene>
    <name evidence="2" type="ORF">LJ739_16430</name>
</gene>
<evidence type="ECO:0000313" key="2">
    <source>
        <dbReference type="EMBL" id="MCC2617840.1"/>
    </source>
</evidence>
<accession>A0ABS8GB94</accession>